<proteinExistence type="predicted"/>
<evidence type="ECO:0000256" key="1">
    <source>
        <dbReference type="SAM" id="MobiDB-lite"/>
    </source>
</evidence>
<gene>
    <name evidence="2" type="ORF">TSUD_247110</name>
</gene>
<sequence length="137" mass="15885">MKKKVVSEEEKEEEEEEEEEEKKEKKFKETMTFHEVIKPIPLRLSSNFGKQPVMTSNHDTETARVTNHFAKCSLASQPNLGDIPISCELWSENLWNMGEDVNASSSSLQENNYQEFSNVDNSFLDSNLDDFYSLWDP</sequence>
<organism evidence="2 3">
    <name type="scientific">Trifolium subterraneum</name>
    <name type="common">Subterranean clover</name>
    <dbReference type="NCBI Taxonomy" id="3900"/>
    <lineage>
        <taxon>Eukaryota</taxon>
        <taxon>Viridiplantae</taxon>
        <taxon>Streptophyta</taxon>
        <taxon>Embryophyta</taxon>
        <taxon>Tracheophyta</taxon>
        <taxon>Spermatophyta</taxon>
        <taxon>Magnoliopsida</taxon>
        <taxon>eudicotyledons</taxon>
        <taxon>Gunneridae</taxon>
        <taxon>Pentapetalae</taxon>
        <taxon>rosids</taxon>
        <taxon>fabids</taxon>
        <taxon>Fabales</taxon>
        <taxon>Fabaceae</taxon>
        <taxon>Papilionoideae</taxon>
        <taxon>50 kb inversion clade</taxon>
        <taxon>NPAAA clade</taxon>
        <taxon>Hologalegina</taxon>
        <taxon>IRL clade</taxon>
        <taxon>Trifolieae</taxon>
        <taxon>Trifolium</taxon>
    </lineage>
</organism>
<evidence type="ECO:0000313" key="3">
    <source>
        <dbReference type="Proteomes" id="UP000242715"/>
    </source>
</evidence>
<reference evidence="3" key="1">
    <citation type="journal article" date="2017" name="Front. Plant Sci.">
        <title>Climate Clever Clovers: New Paradigm to Reduce the Environmental Footprint of Ruminants by Breeding Low Methanogenic Forages Utilizing Haplotype Variation.</title>
        <authorList>
            <person name="Kaur P."/>
            <person name="Appels R."/>
            <person name="Bayer P.E."/>
            <person name="Keeble-Gagnere G."/>
            <person name="Wang J."/>
            <person name="Hirakawa H."/>
            <person name="Shirasawa K."/>
            <person name="Vercoe P."/>
            <person name="Stefanova K."/>
            <person name="Durmic Z."/>
            <person name="Nichols P."/>
            <person name="Revell C."/>
            <person name="Isobe S.N."/>
            <person name="Edwards D."/>
            <person name="Erskine W."/>
        </authorList>
    </citation>
    <scope>NUCLEOTIDE SEQUENCE [LARGE SCALE GENOMIC DNA]</scope>
    <source>
        <strain evidence="3">cv. Daliak</strain>
    </source>
</reference>
<feature type="compositionally biased region" description="Acidic residues" evidence="1">
    <location>
        <begin position="9"/>
        <end position="21"/>
    </location>
</feature>
<protein>
    <submittedName>
        <fullName evidence="2">Uncharacterized protein</fullName>
    </submittedName>
</protein>
<feature type="region of interest" description="Disordered" evidence="1">
    <location>
        <begin position="1"/>
        <end position="28"/>
    </location>
</feature>
<dbReference type="EMBL" id="DF973259">
    <property type="protein sequence ID" value="GAU22967.1"/>
    <property type="molecule type" value="Genomic_DNA"/>
</dbReference>
<dbReference type="Proteomes" id="UP000242715">
    <property type="component" value="Unassembled WGS sequence"/>
</dbReference>
<accession>A0A2Z6N1Q6</accession>
<keyword evidence="3" id="KW-1185">Reference proteome</keyword>
<evidence type="ECO:0000313" key="2">
    <source>
        <dbReference type="EMBL" id="GAU22967.1"/>
    </source>
</evidence>
<name>A0A2Z6N1Q6_TRISU</name>
<dbReference type="AlphaFoldDB" id="A0A2Z6N1Q6"/>